<proteinExistence type="predicted"/>
<keyword evidence="2" id="KW-1185">Reference proteome</keyword>
<gene>
    <name evidence="1" type="primary">Klc</name>
    <name evidence="1" type="ORF">SNAT2548_LOCUS17028</name>
</gene>
<dbReference type="Proteomes" id="UP000604046">
    <property type="component" value="Unassembled WGS sequence"/>
</dbReference>
<organism evidence="1 2">
    <name type="scientific">Symbiodinium natans</name>
    <dbReference type="NCBI Taxonomy" id="878477"/>
    <lineage>
        <taxon>Eukaryota</taxon>
        <taxon>Sar</taxon>
        <taxon>Alveolata</taxon>
        <taxon>Dinophyceae</taxon>
        <taxon>Suessiales</taxon>
        <taxon>Symbiodiniaceae</taxon>
        <taxon>Symbiodinium</taxon>
    </lineage>
</organism>
<dbReference type="OrthoDB" id="311289at2759"/>
<evidence type="ECO:0000313" key="1">
    <source>
        <dbReference type="EMBL" id="CAE7325286.1"/>
    </source>
</evidence>
<dbReference type="Pfam" id="PF13424">
    <property type="entry name" value="TPR_12"/>
    <property type="match status" value="1"/>
</dbReference>
<evidence type="ECO:0000313" key="2">
    <source>
        <dbReference type="Proteomes" id="UP000604046"/>
    </source>
</evidence>
<accession>A0A812NNK6</accession>
<dbReference type="Gene3D" id="1.25.40.10">
    <property type="entry name" value="Tetratricopeptide repeat domain"/>
    <property type="match status" value="1"/>
</dbReference>
<dbReference type="SUPFAM" id="SSF48452">
    <property type="entry name" value="TPR-like"/>
    <property type="match status" value="1"/>
</dbReference>
<dbReference type="AlphaFoldDB" id="A0A812NNK6"/>
<dbReference type="InterPro" id="IPR011990">
    <property type="entry name" value="TPR-like_helical_dom_sf"/>
</dbReference>
<name>A0A812NNK6_9DINO</name>
<protein>
    <submittedName>
        <fullName evidence="1">Klc protein</fullName>
    </submittedName>
</protein>
<reference evidence="1" key="1">
    <citation type="submission" date="2021-02" db="EMBL/GenBank/DDBJ databases">
        <authorList>
            <person name="Dougan E. K."/>
            <person name="Rhodes N."/>
            <person name="Thang M."/>
            <person name="Chan C."/>
        </authorList>
    </citation>
    <scope>NUCLEOTIDE SEQUENCE</scope>
</reference>
<comment type="caution">
    <text evidence="1">The sequence shown here is derived from an EMBL/GenBank/DDBJ whole genome shotgun (WGS) entry which is preliminary data.</text>
</comment>
<sequence>MIALAYSLWQDGQRGEAEELYKRALLISESTLGPAHDTTLHCLNNLAAIAKELGRQGELDRLLGRRPGEKRVKAIER</sequence>
<dbReference type="EMBL" id="CAJNDS010002099">
    <property type="protein sequence ID" value="CAE7325286.1"/>
    <property type="molecule type" value="Genomic_DNA"/>
</dbReference>